<gene>
    <name evidence="2" type="ORF">SNEC2469_LOCUS14725</name>
</gene>
<reference evidence="2" key="1">
    <citation type="submission" date="2021-02" db="EMBL/GenBank/DDBJ databases">
        <authorList>
            <person name="Dougan E. K."/>
            <person name="Rhodes N."/>
            <person name="Thang M."/>
            <person name="Chan C."/>
        </authorList>
    </citation>
    <scope>NUCLEOTIDE SEQUENCE</scope>
</reference>
<evidence type="ECO:0000313" key="3">
    <source>
        <dbReference type="Proteomes" id="UP000601435"/>
    </source>
</evidence>
<organism evidence="2 3">
    <name type="scientific">Symbiodinium necroappetens</name>
    <dbReference type="NCBI Taxonomy" id="1628268"/>
    <lineage>
        <taxon>Eukaryota</taxon>
        <taxon>Sar</taxon>
        <taxon>Alveolata</taxon>
        <taxon>Dinophyceae</taxon>
        <taxon>Suessiales</taxon>
        <taxon>Symbiodiniaceae</taxon>
        <taxon>Symbiodinium</taxon>
    </lineage>
</organism>
<dbReference type="OrthoDB" id="437803at2759"/>
<evidence type="ECO:0000256" key="1">
    <source>
        <dbReference type="SAM" id="MobiDB-lite"/>
    </source>
</evidence>
<feature type="region of interest" description="Disordered" evidence="1">
    <location>
        <begin position="85"/>
        <end position="139"/>
    </location>
</feature>
<name>A0A812T3X6_9DINO</name>
<sequence>MFPVGTGKTASLAPAACLVESASCQAVLTAMMRSRKQGQPKPCRDVAVVVRPWWWKTSCSKTNRQSLIASDVLEEDLRRLQVNYQKLQEQDDSEEDEEGEGSERKPKRKSRKCSSIRDVDEVVPDEEISDPDLHQQADEIEELRQALRTAQREAAKQLQTLEAEVESKKQEVEERRAAEQVAKSSAAQSESKCKVLQERLQVMAEENDKTERE</sequence>
<comment type="caution">
    <text evidence="2">The sequence shown here is derived from an EMBL/GenBank/DDBJ whole genome shotgun (WGS) entry which is preliminary data.</text>
</comment>
<proteinExistence type="predicted"/>
<feature type="compositionally biased region" description="Acidic residues" evidence="1">
    <location>
        <begin position="90"/>
        <end position="100"/>
    </location>
</feature>
<dbReference type="EMBL" id="CAJNJA010023709">
    <property type="protein sequence ID" value="CAE7515144.1"/>
    <property type="molecule type" value="Genomic_DNA"/>
</dbReference>
<feature type="compositionally biased region" description="Basic residues" evidence="1">
    <location>
        <begin position="105"/>
        <end position="114"/>
    </location>
</feature>
<accession>A0A812T3X6</accession>
<dbReference type="Proteomes" id="UP000601435">
    <property type="component" value="Unassembled WGS sequence"/>
</dbReference>
<feature type="compositionally biased region" description="Acidic residues" evidence="1">
    <location>
        <begin position="121"/>
        <end position="130"/>
    </location>
</feature>
<dbReference type="AlphaFoldDB" id="A0A812T3X6"/>
<keyword evidence="3" id="KW-1185">Reference proteome</keyword>
<evidence type="ECO:0000313" key="2">
    <source>
        <dbReference type="EMBL" id="CAE7515144.1"/>
    </source>
</evidence>
<protein>
    <submittedName>
        <fullName evidence="2">Uncharacterized protein</fullName>
    </submittedName>
</protein>